<dbReference type="InterPro" id="IPR002145">
    <property type="entry name" value="CopG"/>
</dbReference>
<dbReference type="PhylomeDB" id="A4WIP2"/>
<dbReference type="PANTHER" id="PTHR36215:SF1">
    <property type="entry name" value="BLL4998 PROTEIN"/>
    <property type="match status" value="1"/>
</dbReference>
<dbReference type="GO" id="GO:0006355">
    <property type="term" value="P:regulation of DNA-templated transcription"/>
    <property type="evidence" value="ECO:0007669"/>
    <property type="project" value="InterPro"/>
</dbReference>
<dbReference type="EMBL" id="CP000660">
    <property type="protein sequence ID" value="ABP50259.1"/>
    <property type="molecule type" value="Genomic_DNA"/>
</dbReference>
<dbReference type="AlphaFoldDB" id="A4WIP2"/>
<dbReference type="PANTHER" id="PTHR36215">
    <property type="entry name" value="BLL4998 PROTEIN"/>
    <property type="match status" value="1"/>
</dbReference>
<dbReference type="KEGG" id="pas:Pars_0668"/>
<dbReference type="SUPFAM" id="SSF47598">
    <property type="entry name" value="Ribbon-helix-helix"/>
    <property type="match status" value="1"/>
</dbReference>
<organism evidence="2 3">
    <name type="scientific">Pyrobaculum arsenaticum (strain DSM 13514 / JCM 11321 / PZ6)</name>
    <dbReference type="NCBI Taxonomy" id="340102"/>
    <lineage>
        <taxon>Archaea</taxon>
        <taxon>Thermoproteota</taxon>
        <taxon>Thermoprotei</taxon>
        <taxon>Thermoproteales</taxon>
        <taxon>Thermoproteaceae</taxon>
        <taxon>Pyrobaculum</taxon>
    </lineage>
</organism>
<sequence length="60" mass="6918">MNSRGVTREKEKMILVSFHVPRSYVETLDDLVKMGLYPSRSEAIRAALRELLSKYSDMAK</sequence>
<dbReference type="STRING" id="340102.Pars_0668"/>
<dbReference type="CDD" id="cd22231">
    <property type="entry name" value="RHH_NikR_HicB-like"/>
    <property type="match status" value="1"/>
</dbReference>
<protein>
    <submittedName>
        <fullName evidence="2">Putative transcriptional regulator, CopG/Arc/MetJ family</fullName>
    </submittedName>
</protein>
<accession>A4WIP2</accession>
<proteinExistence type="predicted"/>
<feature type="domain" description="Ribbon-helix-helix protein CopG" evidence="1">
    <location>
        <begin position="16"/>
        <end position="54"/>
    </location>
</feature>
<dbReference type="GeneID" id="5055957"/>
<dbReference type="InterPro" id="IPR010985">
    <property type="entry name" value="Ribbon_hlx_hlx"/>
</dbReference>
<dbReference type="Proteomes" id="UP000001567">
    <property type="component" value="Chromosome"/>
</dbReference>
<dbReference type="InterPro" id="IPR013321">
    <property type="entry name" value="Arc_rbn_hlx_hlx"/>
</dbReference>
<dbReference type="HOGENOM" id="CLU_202919_1_0_2"/>
<dbReference type="Pfam" id="PF01402">
    <property type="entry name" value="RHH_1"/>
    <property type="match status" value="1"/>
</dbReference>
<name>A4WIP2_PYRAR</name>
<dbReference type="RefSeq" id="WP_011900166.1">
    <property type="nucleotide sequence ID" value="NC_009376.1"/>
</dbReference>
<reference evidence="2 3" key="1">
    <citation type="submission" date="2007-04" db="EMBL/GenBank/DDBJ databases">
        <title>Complete sequence of Pyrobaculum arsenaticum DSM 13514.</title>
        <authorList>
            <consortium name="US DOE Joint Genome Institute"/>
            <person name="Copeland A."/>
            <person name="Lucas S."/>
            <person name="Lapidus A."/>
            <person name="Barry K."/>
            <person name="Glavina del Rio T."/>
            <person name="Dalin E."/>
            <person name="Tice H."/>
            <person name="Pitluck S."/>
            <person name="Chain P."/>
            <person name="Malfatti S."/>
            <person name="Shin M."/>
            <person name="Vergez L."/>
            <person name="Schmutz J."/>
            <person name="Larimer F."/>
            <person name="Land M."/>
            <person name="Hauser L."/>
            <person name="Kyrpides N."/>
            <person name="Mikhailova N."/>
            <person name="Cozen A.E."/>
            <person name="Fitz-Gibbon S.T."/>
            <person name="House C.H."/>
            <person name="Saltikov C."/>
            <person name="Lowe T.M."/>
            <person name="Richardson P."/>
        </authorList>
    </citation>
    <scope>NUCLEOTIDE SEQUENCE [LARGE SCALE GENOMIC DNA]</scope>
    <source>
        <strain evidence="3">ATCC 700994 / DSM 13514 / JCM 11321 / PZ6</strain>
    </source>
</reference>
<evidence type="ECO:0000313" key="2">
    <source>
        <dbReference type="EMBL" id="ABP50259.1"/>
    </source>
</evidence>
<gene>
    <name evidence="2" type="ordered locus">Pars_0668</name>
</gene>
<dbReference type="Gene3D" id="1.10.1220.10">
    <property type="entry name" value="Met repressor-like"/>
    <property type="match status" value="1"/>
</dbReference>
<evidence type="ECO:0000259" key="1">
    <source>
        <dbReference type="Pfam" id="PF01402"/>
    </source>
</evidence>
<evidence type="ECO:0000313" key="3">
    <source>
        <dbReference type="Proteomes" id="UP000001567"/>
    </source>
</evidence>